<sequence>MLNTKTNLFPPHIHSVYYQNILKIIIYLIQSSNNDETLIQQLLSLTIVTMSLFLSSGDVEAQERNANSLVQSLNLSLILYTETTSNTINGNDCIELTLSQGTNATSLQLTLSDQLYRQAKIDEENRRLKKKIENWCKTVKVTRDGELPENATESENKGNDNDVRVEKNKKYGPYRALNIDLNEKSIQSIPTPSPLTSQLKESVAKQKKKIIEKQEQSSTSKSKHKRERSDDKELLSPADEEGNRPTSSTPSPPPTTSEKTKVTKSSSEIITIEYLINPDPLIAQVDVIFLLENRTSFIIDHINIHVIDSMNSKLLNTTSTNLISFPSISLFPHSQNYIHIYFFQ</sequence>
<comment type="caution">
    <text evidence="2">The sequence shown here is derived from an EMBL/GenBank/DDBJ whole genome shotgun (WGS) entry which is preliminary data.</text>
</comment>
<dbReference type="AlphaFoldDB" id="A0A815HNG7"/>
<dbReference type="Proteomes" id="UP000663870">
    <property type="component" value="Unassembled WGS sequence"/>
</dbReference>
<dbReference type="Proteomes" id="UP000663854">
    <property type="component" value="Unassembled WGS sequence"/>
</dbReference>
<evidence type="ECO:0000313" key="5">
    <source>
        <dbReference type="Proteomes" id="UP000663870"/>
    </source>
</evidence>
<evidence type="ECO:0000313" key="4">
    <source>
        <dbReference type="Proteomes" id="UP000663854"/>
    </source>
</evidence>
<dbReference type="EMBL" id="CAJNOL010005345">
    <property type="protein sequence ID" value="CAF1603651.1"/>
    <property type="molecule type" value="Genomic_DNA"/>
</dbReference>
<accession>A0A815HNG7</accession>
<gene>
    <name evidence="3" type="ORF">JXQ802_LOCUS48595</name>
    <name evidence="2" type="ORF">PYM288_LOCUS32567</name>
</gene>
<name>A0A815HNG7_9BILA</name>
<proteinExistence type="predicted"/>
<keyword evidence="5" id="KW-1185">Reference proteome</keyword>
<feature type="compositionally biased region" description="Polar residues" evidence="1">
    <location>
        <begin position="185"/>
        <end position="200"/>
    </location>
</feature>
<dbReference type="EMBL" id="CAJNOH010003957">
    <property type="protein sequence ID" value="CAF1354545.1"/>
    <property type="molecule type" value="Genomic_DNA"/>
</dbReference>
<reference evidence="2" key="1">
    <citation type="submission" date="2021-02" db="EMBL/GenBank/DDBJ databases">
        <authorList>
            <person name="Nowell W R."/>
        </authorList>
    </citation>
    <scope>NUCLEOTIDE SEQUENCE</scope>
</reference>
<evidence type="ECO:0000313" key="3">
    <source>
        <dbReference type="EMBL" id="CAF1603651.1"/>
    </source>
</evidence>
<organism evidence="2 4">
    <name type="scientific">Rotaria sordida</name>
    <dbReference type="NCBI Taxonomy" id="392033"/>
    <lineage>
        <taxon>Eukaryota</taxon>
        <taxon>Metazoa</taxon>
        <taxon>Spiralia</taxon>
        <taxon>Gnathifera</taxon>
        <taxon>Rotifera</taxon>
        <taxon>Eurotatoria</taxon>
        <taxon>Bdelloidea</taxon>
        <taxon>Philodinida</taxon>
        <taxon>Philodinidae</taxon>
        <taxon>Rotaria</taxon>
    </lineage>
</organism>
<evidence type="ECO:0000256" key="1">
    <source>
        <dbReference type="SAM" id="MobiDB-lite"/>
    </source>
</evidence>
<feature type="region of interest" description="Disordered" evidence="1">
    <location>
        <begin position="147"/>
        <end position="169"/>
    </location>
</feature>
<protein>
    <submittedName>
        <fullName evidence="2">Uncharacterized protein</fullName>
    </submittedName>
</protein>
<feature type="region of interest" description="Disordered" evidence="1">
    <location>
        <begin position="185"/>
        <end position="264"/>
    </location>
</feature>
<evidence type="ECO:0000313" key="2">
    <source>
        <dbReference type="EMBL" id="CAF1354545.1"/>
    </source>
</evidence>
<feature type="compositionally biased region" description="Basic and acidic residues" evidence="1">
    <location>
        <begin position="154"/>
        <end position="169"/>
    </location>
</feature>